<gene>
    <name evidence="2" type="ORF">GPA25_01910</name>
</gene>
<reference evidence="2 3" key="1">
    <citation type="submission" date="2019-12" db="EMBL/GenBank/DDBJ databases">
        <title>Comparative genomics gives insights into the taxonomy of the Azoarcus-Aromatoleum group and reveals separate origins of nif in the plant-associated Azoarcus and non-plant-associated Aromatoleum sub-groups.</title>
        <authorList>
            <person name="Lafos M."/>
            <person name="Maluk M."/>
            <person name="Batista M."/>
            <person name="Junghare M."/>
            <person name="Carmona M."/>
            <person name="Faoro H."/>
            <person name="Cruz L.M."/>
            <person name="Battistoni F."/>
            <person name="De Souza E."/>
            <person name="Pedrosa F."/>
            <person name="Chen W.-M."/>
            <person name="Poole P.S."/>
            <person name="Dixon R.A."/>
            <person name="James E.K."/>
        </authorList>
    </citation>
    <scope>NUCLEOTIDE SEQUENCE [LARGE SCALE GENOMIC DNA]</scope>
    <source>
        <strain evidence="2 3">22Lin</strain>
    </source>
</reference>
<feature type="transmembrane region" description="Helical" evidence="1">
    <location>
        <begin position="12"/>
        <end position="34"/>
    </location>
</feature>
<keyword evidence="1" id="KW-1133">Transmembrane helix</keyword>
<evidence type="ECO:0000313" key="2">
    <source>
        <dbReference type="EMBL" id="NMG73504.1"/>
    </source>
</evidence>
<comment type="caution">
    <text evidence="2">The sequence shown here is derived from an EMBL/GenBank/DDBJ whole genome shotgun (WGS) entry which is preliminary data.</text>
</comment>
<evidence type="ECO:0000313" key="3">
    <source>
        <dbReference type="Proteomes" id="UP000648984"/>
    </source>
</evidence>
<keyword evidence="1" id="KW-0472">Membrane</keyword>
<evidence type="ECO:0000256" key="1">
    <source>
        <dbReference type="SAM" id="Phobius"/>
    </source>
</evidence>
<organism evidence="2 3">
    <name type="scientific">Aromatoleum diolicum</name>
    <dbReference type="NCBI Taxonomy" id="75796"/>
    <lineage>
        <taxon>Bacteria</taxon>
        <taxon>Pseudomonadati</taxon>
        <taxon>Pseudomonadota</taxon>
        <taxon>Betaproteobacteria</taxon>
        <taxon>Rhodocyclales</taxon>
        <taxon>Rhodocyclaceae</taxon>
        <taxon>Aromatoleum</taxon>
    </lineage>
</organism>
<keyword evidence="3" id="KW-1185">Reference proteome</keyword>
<feature type="transmembrane region" description="Helical" evidence="1">
    <location>
        <begin position="46"/>
        <end position="69"/>
    </location>
</feature>
<sequence length="79" mass="8397">MRPTGFTARQTLTLGRLTMVLSAVGMIGATLVAYPFAERFSLPMQIAGHLVLPVSAAFFKLGYVARLAAHHALGNLRAG</sequence>
<proteinExistence type="predicted"/>
<protein>
    <submittedName>
        <fullName evidence="2">Uncharacterized protein</fullName>
    </submittedName>
</protein>
<keyword evidence="1" id="KW-0812">Transmembrane</keyword>
<dbReference type="RefSeq" id="WP_169258653.1">
    <property type="nucleotide sequence ID" value="NZ_WTVQ01000002.1"/>
</dbReference>
<dbReference type="EMBL" id="WTVQ01000002">
    <property type="protein sequence ID" value="NMG73504.1"/>
    <property type="molecule type" value="Genomic_DNA"/>
</dbReference>
<name>A0ABX1Q577_9RHOO</name>
<accession>A0ABX1Q577</accession>
<dbReference type="Proteomes" id="UP000648984">
    <property type="component" value="Unassembled WGS sequence"/>
</dbReference>